<comment type="pathway">
    <text evidence="1">Mycotoxin biosynthesis.</text>
</comment>
<dbReference type="EMBL" id="JAGFBS010000074">
    <property type="protein sequence ID" value="KAG6369583.1"/>
    <property type="molecule type" value="Genomic_DNA"/>
</dbReference>
<reference evidence="4" key="1">
    <citation type="submission" date="2021-03" db="EMBL/GenBank/DDBJ databases">
        <title>Evolutionary innovations through gain and loss of genes in the ectomycorrhizal Boletales.</title>
        <authorList>
            <person name="Wu G."/>
            <person name="Miyauchi S."/>
            <person name="Morin E."/>
            <person name="Yang Z.-L."/>
            <person name="Xu J."/>
            <person name="Martin F.M."/>
        </authorList>
    </citation>
    <scope>NUCLEOTIDE SEQUENCE</scope>
    <source>
        <strain evidence="4">BR01</strain>
    </source>
</reference>
<evidence type="ECO:0000256" key="1">
    <source>
        <dbReference type="ARBA" id="ARBA00004685"/>
    </source>
</evidence>
<dbReference type="GO" id="GO:0043386">
    <property type="term" value="P:mycotoxin biosynthetic process"/>
    <property type="evidence" value="ECO:0007669"/>
    <property type="project" value="InterPro"/>
</dbReference>
<dbReference type="GO" id="GO:0016491">
    <property type="term" value="F:oxidoreductase activity"/>
    <property type="evidence" value="ECO:0007669"/>
    <property type="project" value="UniProtKB-KW"/>
</dbReference>
<evidence type="ECO:0000313" key="5">
    <source>
        <dbReference type="Proteomes" id="UP000683000"/>
    </source>
</evidence>
<evidence type="ECO:0000313" key="4">
    <source>
        <dbReference type="EMBL" id="KAG6369583.1"/>
    </source>
</evidence>
<accession>A0A8I2YCW6</accession>
<dbReference type="PANTHER" id="PTHR33365:SF11">
    <property type="entry name" value="TAT PATHWAY SIGNAL SEQUENCE"/>
    <property type="match status" value="1"/>
</dbReference>
<comment type="similarity">
    <text evidence="3">Belongs to the ustYa family.</text>
</comment>
<dbReference type="AlphaFoldDB" id="A0A8I2YCW6"/>
<keyword evidence="5" id="KW-1185">Reference proteome</keyword>
<sequence length="168" mass="19809">MSEPPSYGYRGDDYPFELPLDESSGPVAMTLHETVHFPFNMSDPIAQMEWDNLVTAPKEAGRTRLGPDHRVFTMVFWHHFHCLWSIQRALNDRNDTYAGYGHLHHCFNYLRQTLLCQAADTLELGDFMERDFENDRVGDTLVCRDWEQVYNALDENYQDWTAWAKQWN</sequence>
<evidence type="ECO:0000256" key="2">
    <source>
        <dbReference type="ARBA" id="ARBA00023002"/>
    </source>
</evidence>
<dbReference type="OrthoDB" id="3687641at2759"/>
<gene>
    <name evidence="4" type="ORF">JVT61DRAFT_14242</name>
</gene>
<keyword evidence="2" id="KW-0560">Oxidoreductase</keyword>
<evidence type="ECO:0000256" key="3">
    <source>
        <dbReference type="ARBA" id="ARBA00035112"/>
    </source>
</evidence>
<dbReference type="Pfam" id="PF11807">
    <property type="entry name" value="UstYa"/>
    <property type="match status" value="1"/>
</dbReference>
<proteinExistence type="inferred from homology"/>
<dbReference type="Proteomes" id="UP000683000">
    <property type="component" value="Unassembled WGS sequence"/>
</dbReference>
<comment type="caution">
    <text evidence="4">The sequence shown here is derived from an EMBL/GenBank/DDBJ whole genome shotgun (WGS) entry which is preliminary data.</text>
</comment>
<protein>
    <submittedName>
        <fullName evidence="4">Uncharacterized protein</fullName>
    </submittedName>
</protein>
<dbReference type="PANTHER" id="PTHR33365">
    <property type="entry name" value="YALI0B05434P"/>
    <property type="match status" value="1"/>
</dbReference>
<name>A0A8I2YCW6_9AGAM</name>
<dbReference type="InterPro" id="IPR021765">
    <property type="entry name" value="UstYa-like"/>
</dbReference>
<organism evidence="4 5">
    <name type="scientific">Boletus reticuloceps</name>
    <dbReference type="NCBI Taxonomy" id="495285"/>
    <lineage>
        <taxon>Eukaryota</taxon>
        <taxon>Fungi</taxon>
        <taxon>Dikarya</taxon>
        <taxon>Basidiomycota</taxon>
        <taxon>Agaricomycotina</taxon>
        <taxon>Agaricomycetes</taxon>
        <taxon>Agaricomycetidae</taxon>
        <taxon>Boletales</taxon>
        <taxon>Boletineae</taxon>
        <taxon>Boletaceae</taxon>
        <taxon>Boletoideae</taxon>
        <taxon>Boletus</taxon>
    </lineage>
</organism>